<evidence type="ECO:0000313" key="2">
    <source>
        <dbReference type="Ensembl" id="ENSMSIP00000017401.1"/>
    </source>
</evidence>
<protein>
    <submittedName>
        <fullName evidence="2">Uncharacterized protein</fullName>
    </submittedName>
</protein>
<sequence>MVLSGEAEQKIQPARPRRRPTPTRAWSHCLPSLCDGVWTNGGALFLTSPVVLRASACVSGGQTEESHQARSPCWLTSEPRWKLCPCPAKPASSSCRPPSVF</sequence>
<proteinExistence type="predicted"/>
<feature type="region of interest" description="Disordered" evidence="1">
    <location>
        <begin position="1"/>
        <end position="23"/>
    </location>
</feature>
<evidence type="ECO:0000256" key="1">
    <source>
        <dbReference type="SAM" id="MobiDB-lite"/>
    </source>
</evidence>
<name>A0A8C6MWG3_MUSSI</name>
<reference evidence="2" key="2">
    <citation type="submission" date="2025-09" db="UniProtKB">
        <authorList>
            <consortium name="Ensembl"/>
        </authorList>
    </citation>
    <scope>IDENTIFICATION</scope>
</reference>
<keyword evidence="3" id="KW-1185">Reference proteome</keyword>
<dbReference type="Ensembl" id="ENSMSIT00000021995.1">
    <property type="protein sequence ID" value="ENSMSIP00000017401.1"/>
    <property type="gene ID" value="ENSMSIG00000014860.1"/>
</dbReference>
<dbReference type="Proteomes" id="UP000694415">
    <property type="component" value="Unplaced"/>
</dbReference>
<dbReference type="AlphaFoldDB" id="A0A8C6MWG3"/>
<organism evidence="2 3">
    <name type="scientific">Mus spicilegus</name>
    <name type="common">Mound-building mouse</name>
    <dbReference type="NCBI Taxonomy" id="10103"/>
    <lineage>
        <taxon>Eukaryota</taxon>
        <taxon>Metazoa</taxon>
        <taxon>Chordata</taxon>
        <taxon>Craniata</taxon>
        <taxon>Vertebrata</taxon>
        <taxon>Euteleostomi</taxon>
        <taxon>Mammalia</taxon>
        <taxon>Eutheria</taxon>
        <taxon>Euarchontoglires</taxon>
        <taxon>Glires</taxon>
        <taxon>Rodentia</taxon>
        <taxon>Myomorpha</taxon>
        <taxon>Muroidea</taxon>
        <taxon>Muridae</taxon>
        <taxon>Murinae</taxon>
        <taxon>Mus</taxon>
        <taxon>Mus</taxon>
    </lineage>
</organism>
<accession>A0A8C6MWG3</accession>
<reference evidence="2" key="1">
    <citation type="submission" date="2025-08" db="UniProtKB">
        <authorList>
            <consortium name="Ensembl"/>
        </authorList>
    </citation>
    <scope>IDENTIFICATION</scope>
</reference>
<evidence type="ECO:0000313" key="3">
    <source>
        <dbReference type="Proteomes" id="UP000694415"/>
    </source>
</evidence>